<evidence type="ECO:0000256" key="2">
    <source>
        <dbReference type="ARBA" id="ARBA00022448"/>
    </source>
</evidence>
<keyword evidence="7 8" id="KW-0472">Membrane</keyword>
<comment type="similarity">
    <text evidence="8">Belongs to the NqrDE/RnfAE family.</text>
</comment>
<feature type="transmembrane region" description="Helical" evidence="8">
    <location>
        <begin position="125"/>
        <end position="149"/>
    </location>
</feature>
<dbReference type="AlphaFoldDB" id="A0A1H3BVJ2"/>
<dbReference type="Pfam" id="PF02508">
    <property type="entry name" value="Rnf-Nqr"/>
    <property type="match status" value="1"/>
</dbReference>
<evidence type="ECO:0000256" key="6">
    <source>
        <dbReference type="ARBA" id="ARBA00022989"/>
    </source>
</evidence>
<dbReference type="GO" id="GO:0012505">
    <property type="term" value="C:endomembrane system"/>
    <property type="evidence" value="ECO:0007669"/>
    <property type="project" value="UniProtKB-SubCell"/>
</dbReference>
<dbReference type="GO" id="GO:0022900">
    <property type="term" value="P:electron transport chain"/>
    <property type="evidence" value="ECO:0007669"/>
    <property type="project" value="UniProtKB-UniRule"/>
</dbReference>
<dbReference type="Proteomes" id="UP000198828">
    <property type="component" value="Unassembled WGS sequence"/>
</dbReference>
<feature type="transmembrane region" description="Helical" evidence="8">
    <location>
        <begin position="38"/>
        <end position="59"/>
    </location>
</feature>
<dbReference type="PIRSF" id="PIRSF006102">
    <property type="entry name" value="NQR_DE"/>
    <property type="match status" value="1"/>
</dbReference>
<dbReference type="NCBIfam" id="NF009070">
    <property type="entry name" value="PRK12405.1"/>
    <property type="match status" value="1"/>
</dbReference>
<evidence type="ECO:0000256" key="7">
    <source>
        <dbReference type="ARBA" id="ARBA00023136"/>
    </source>
</evidence>
<keyword evidence="6 8" id="KW-1133">Transmembrane helix</keyword>
<protein>
    <recommendedName>
        <fullName evidence="8">Ion-translocating oxidoreductase complex subunit E</fullName>
        <ecNumber evidence="8">7.-.-.-</ecNumber>
    </recommendedName>
    <alternativeName>
        <fullName evidence="8">Rnf electron transport complex subunit E</fullName>
    </alternativeName>
</protein>
<evidence type="ECO:0000256" key="4">
    <source>
        <dbReference type="ARBA" id="ARBA00022967"/>
    </source>
</evidence>
<keyword evidence="5 8" id="KW-0249">Electron transport</keyword>
<evidence type="ECO:0000256" key="8">
    <source>
        <dbReference type="HAMAP-Rule" id="MF_00478"/>
    </source>
</evidence>
<evidence type="ECO:0000256" key="1">
    <source>
        <dbReference type="ARBA" id="ARBA00004127"/>
    </source>
</evidence>
<dbReference type="GO" id="GO:0005886">
    <property type="term" value="C:plasma membrane"/>
    <property type="evidence" value="ECO:0007669"/>
    <property type="project" value="UniProtKB-SubCell"/>
</dbReference>
<sequence length="209" mass="22414">MLKLSKVFYNGIIKENPIFVQLIGMCSVLAVTTAAKNGLAMGLAVTGVLIGSNVVVSLIRKVVPDKIRIPAYIVVIATFVTIVEMFMKAYTTDLYNALGIFIPLIVVNCIILARAESFASKNGVLASAVDGLGMGLGYTMALLILSSIRELLGSGSIFDIQIFGPSYEPAIIFIMPPGAFILLGILIGIFNSIRNKQASKEVLQKEEAR</sequence>
<dbReference type="InterPro" id="IPR010968">
    <property type="entry name" value="RnfE"/>
</dbReference>
<dbReference type="PANTHER" id="PTHR30586:SF0">
    <property type="entry name" value="ION-TRANSLOCATING OXIDOREDUCTASE COMPLEX SUBUNIT E"/>
    <property type="match status" value="1"/>
</dbReference>
<proteinExistence type="inferred from homology"/>
<name>A0A1H3BVJ2_9FIRM</name>
<dbReference type="InterPro" id="IPR003667">
    <property type="entry name" value="NqrDE/RnfAE"/>
</dbReference>
<feature type="transmembrane region" description="Helical" evidence="8">
    <location>
        <begin position="12"/>
        <end position="32"/>
    </location>
</feature>
<evidence type="ECO:0000256" key="3">
    <source>
        <dbReference type="ARBA" id="ARBA00022692"/>
    </source>
</evidence>
<comment type="subcellular location">
    <subcellularLocation>
        <location evidence="8">Cell membrane</location>
        <topology evidence="8">Multi-pass membrane protein</topology>
    </subcellularLocation>
    <subcellularLocation>
        <location evidence="1">Endomembrane system</location>
        <topology evidence="1">Multi-pass membrane protein</topology>
    </subcellularLocation>
</comment>
<evidence type="ECO:0000256" key="5">
    <source>
        <dbReference type="ARBA" id="ARBA00022982"/>
    </source>
</evidence>
<reference evidence="9 10" key="1">
    <citation type="submission" date="2016-10" db="EMBL/GenBank/DDBJ databases">
        <authorList>
            <person name="de Groot N.N."/>
        </authorList>
    </citation>
    <scope>NUCLEOTIDE SEQUENCE [LARGE SCALE GENOMIC DNA]</scope>
    <source>
        <strain evidence="9 10">DSM 23310</strain>
    </source>
</reference>
<accession>A0A1H3BVJ2</accession>
<keyword evidence="3 8" id="KW-0812">Transmembrane</keyword>
<evidence type="ECO:0000313" key="9">
    <source>
        <dbReference type="EMBL" id="SDX45866.1"/>
    </source>
</evidence>
<keyword evidence="2 8" id="KW-0813">Transport</keyword>
<keyword evidence="8" id="KW-1003">Cell membrane</keyword>
<feature type="transmembrane region" description="Helical" evidence="8">
    <location>
        <begin position="94"/>
        <end position="113"/>
    </location>
</feature>
<gene>
    <name evidence="8" type="primary">rnfE</name>
    <name evidence="9" type="ORF">SAMN05660923_02333</name>
</gene>
<dbReference type="NCBIfam" id="TIGR01948">
    <property type="entry name" value="rnfE"/>
    <property type="match status" value="1"/>
</dbReference>
<dbReference type="EC" id="7.-.-.-" evidence="8"/>
<organism evidence="9 10">
    <name type="scientific">Tepidimicrobium xylanilyticum</name>
    <dbReference type="NCBI Taxonomy" id="1123352"/>
    <lineage>
        <taxon>Bacteria</taxon>
        <taxon>Bacillati</taxon>
        <taxon>Bacillota</taxon>
        <taxon>Tissierellia</taxon>
        <taxon>Tissierellales</taxon>
        <taxon>Tepidimicrobiaceae</taxon>
        <taxon>Tepidimicrobium</taxon>
    </lineage>
</organism>
<comment type="subunit">
    <text evidence="8">The complex is composed of six subunits: RnfA, RnfB, RnfC, RnfD, RnfE and RnfG.</text>
</comment>
<dbReference type="HAMAP" id="MF_00478">
    <property type="entry name" value="RsxE_RnfE"/>
    <property type="match status" value="1"/>
</dbReference>
<dbReference type="PANTHER" id="PTHR30586">
    <property type="entry name" value="ELECTRON TRANSPORT COMPLEX PROTEIN RNFE"/>
    <property type="match status" value="1"/>
</dbReference>
<keyword evidence="4 8" id="KW-1278">Translocase</keyword>
<comment type="function">
    <text evidence="8">Part of a membrane-bound complex that couples electron transfer with translocation of ions across the membrane.</text>
</comment>
<evidence type="ECO:0000313" key="10">
    <source>
        <dbReference type="Proteomes" id="UP000198828"/>
    </source>
</evidence>
<feature type="transmembrane region" description="Helical" evidence="8">
    <location>
        <begin position="71"/>
        <end position="88"/>
    </location>
</feature>
<feature type="transmembrane region" description="Helical" evidence="8">
    <location>
        <begin position="169"/>
        <end position="190"/>
    </location>
</feature>
<keyword evidence="10" id="KW-1185">Reference proteome</keyword>
<dbReference type="EMBL" id="FNNG01000011">
    <property type="protein sequence ID" value="SDX45866.1"/>
    <property type="molecule type" value="Genomic_DNA"/>
</dbReference>